<dbReference type="GO" id="GO:0046872">
    <property type="term" value="F:metal ion binding"/>
    <property type="evidence" value="ECO:0007669"/>
    <property type="project" value="UniProtKB-KW"/>
</dbReference>
<dbReference type="CDD" id="cd16030">
    <property type="entry name" value="iduronate-2-sulfatase"/>
    <property type="match status" value="1"/>
</dbReference>
<evidence type="ECO:0000259" key="8">
    <source>
        <dbReference type="Pfam" id="PF00884"/>
    </source>
</evidence>
<dbReference type="PANTHER" id="PTHR45953:SF1">
    <property type="entry name" value="IDURONATE 2-SULFATASE"/>
    <property type="match status" value="1"/>
</dbReference>
<dbReference type="Proteomes" id="UP000366872">
    <property type="component" value="Unassembled WGS sequence"/>
</dbReference>
<dbReference type="PANTHER" id="PTHR45953">
    <property type="entry name" value="IDURONATE 2-SULFATASE"/>
    <property type="match status" value="1"/>
</dbReference>
<dbReference type="GO" id="GO:0005737">
    <property type="term" value="C:cytoplasm"/>
    <property type="evidence" value="ECO:0007669"/>
    <property type="project" value="TreeGrafter"/>
</dbReference>
<evidence type="ECO:0000313" key="9">
    <source>
        <dbReference type="EMBL" id="VGO13082.1"/>
    </source>
</evidence>
<keyword evidence="3" id="KW-0479">Metal-binding</keyword>
<evidence type="ECO:0000313" key="10">
    <source>
        <dbReference type="Proteomes" id="UP000366872"/>
    </source>
</evidence>
<dbReference type="Gene3D" id="3.40.720.10">
    <property type="entry name" value="Alkaline Phosphatase, subunit A"/>
    <property type="match status" value="1"/>
</dbReference>
<evidence type="ECO:0000256" key="1">
    <source>
        <dbReference type="ARBA" id="ARBA00001913"/>
    </source>
</evidence>
<evidence type="ECO:0000256" key="6">
    <source>
        <dbReference type="ARBA" id="ARBA00022837"/>
    </source>
</evidence>
<sequence>MTTRRNFTTCFTLATLTGLARPTQAAKPEKKPNVLFIVLDDMNNDLTFLDGQPKARTPNLQRLAGRSHLFTRAYCAAPACNPTRAAVFSGVPPHQSGVYGNPDELIRSQPLDTCTYLPEHFRTRGYWTMWAGKTFHKKPSEERLAKLWNNMEHRDGGYGPNVQKGKGEIPFKTWGNCQKWTGPDTDFPDVRNTDGVIAALANPQEQPFFIALGLYRPHVPYTAPKRFFDLYERDQIPLPPILENDVDDLPPAAMKWINDSKGHRKDANKVIKTGTLKTVLHGYLASTSFADWNVGRVLDALDQSDHADNTIVVLWGDHGFHHGEKERFTKFALWEKTTNMPMLFRLPGQTARQVIANPVSQMDLYPTLCDLCGLDTPEHVFGKSLVPMFEDPEKPLGPALTTFEKDNHTLRTRKYRYIHYANGDEEFYVHADDPHEWHNQAGNPEYRNMMDKLKSQLPKSRVEPVGGKKKKQ</sequence>
<gene>
    <name evidence="9" type="primary">betC_22</name>
    <name evidence="9" type="ORF">PDESU_01636</name>
</gene>
<dbReference type="InterPro" id="IPR017850">
    <property type="entry name" value="Alkaline_phosphatase_core_sf"/>
</dbReference>
<accession>A0A6C2TZI5</accession>
<comment type="similarity">
    <text evidence="2">Belongs to the sulfatase family.</text>
</comment>
<evidence type="ECO:0000256" key="2">
    <source>
        <dbReference type="ARBA" id="ARBA00008779"/>
    </source>
</evidence>
<dbReference type="RefSeq" id="WP_168442079.1">
    <property type="nucleotide sequence ID" value="NZ_CAAHFG010000001.1"/>
</dbReference>
<comment type="cofactor">
    <cofactor evidence="1">
        <name>Ca(2+)</name>
        <dbReference type="ChEBI" id="CHEBI:29108"/>
    </cofactor>
</comment>
<keyword evidence="5" id="KW-0378">Hydrolase</keyword>
<keyword evidence="6" id="KW-0106">Calcium</keyword>
<evidence type="ECO:0000256" key="5">
    <source>
        <dbReference type="ARBA" id="ARBA00022801"/>
    </source>
</evidence>
<dbReference type="InterPro" id="IPR035874">
    <property type="entry name" value="IDS"/>
</dbReference>
<dbReference type="SUPFAM" id="SSF53649">
    <property type="entry name" value="Alkaline phosphatase-like"/>
    <property type="match status" value="1"/>
</dbReference>
<evidence type="ECO:0000256" key="4">
    <source>
        <dbReference type="ARBA" id="ARBA00022729"/>
    </source>
</evidence>
<organism evidence="9 10">
    <name type="scientific">Pontiella desulfatans</name>
    <dbReference type="NCBI Taxonomy" id="2750659"/>
    <lineage>
        <taxon>Bacteria</taxon>
        <taxon>Pseudomonadati</taxon>
        <taxon>Kiritimatiellota</taxon>
        <taxon>Kiritimatiellia</taxon>
        <taxon>Kiritimatiellales</taxon>
        <taxon>Pontiellaceae</taxon>
        <taxon>Pontiella</taxon>
    </lineage>
</organism>
<name>A0A6C2TZI5_PONDE</name>
<keyword evidence="4" id="KW-0732">Signal</keyword>
<evidence type="ECO:0000256" key="3">
    <source>
        <dbReference type="ARBA" id="ARBA00022723"/>
    </source>
</evidence>
<dbReference type="EMBL" id="CAAHFG010000001">
    <property type="protein sequence ID" value="VGO13082.1"/>
    <property type="molecule type" value="Genomic_DNA"/>
</dbReference>
<protein>
    <submittedName>
        <fullName evidence="9">Choline-sulfatase</fullName>
    </submittedName>
</protein>
<reference evidence="9 10" key="1">
    <citation type="submission" date="2019-04" db="EMBL/GenBank/DDBJ databases">
        <authorList>
            <person name="Van Vliet M D."/>
        </authorList>
    </citation>
    <scope>NUCLEOTIDE SEQUENCE [LARGE SCALE GENOMIC DNA]</scope>
    <source>
        <strain evidence="9 10">F1</strain>
    </source>
</reference>
<keyword evidence="10" id="KW-1185">Reference proteome</keyword>
<evidence type="ECO:0000256" key="7">
    <source>
        <dbReference type="SAM" id="MobiDB-lite"/>
    </source>
</evidence>
<dbReference type="AlphaFoldDB" id="A0A6C2TZI5"/>
<feature type="region of interest" description="Disordered" evidence="7">
    <location>
        <begin position="453"/>
        <end position="472"/>
    </location>
</feature>
<dbReference type="Pfam" id="PF00884">
    <property type="entry name" value="Sulfatase"/>
    <property type="match status" value="1"/>
</dbReference>
<dbReference type="GO" id="GO:0004423">
    <property type="term" value="F:iduronate-2-sulfatase activity"/>
    <property type="evidence" value="ECO:0007669"/>
    <property type="project" value="InterPro"/>
</dbReference>
<feature type="domain" description="Sulfatase N-terminal" evidence="8">
    <location>
        <begin position="32"/>
        <end position="373"/>
    </location>
</feature>
<dbReference type="InterPro" id="IPR000917">
    <property type="entry name" value="Sulfatase_N"/>
</dbReference>
<proteinExistence type="inferred from homology"/>